<name>A0ACD5YEZ0_AVESA</name>
<proteinExistence type="predicted"/>
<accession>A0ACD5YEZ0</accession>
<sequence>MSGFARGGMLGETPPDPLRFGDTPSGSSTGWTDEKHMIYIRSLELSFVTKLYDGEVNSNGLLCWSPSVWRHKTRDGNHRNTQVDQVFCRMVEADGAESRVSQAEHTKSPSCDRDQDDRKAYYMDDDASTSDPRQGGVRYYTRRKNFGGSSTSCFHWHGHSLSGTELSDQNFVDDETKADEEQRRVCSSKRLKHAADTTSSLAAPSASANSSCGS</sequence>
<organism evidence="1 2">
    <name type="scientific">Avena sativa</name>
    <name type="common">Oat</name>
    <dbReference type="NCBI Taxonomy" id="4498"/>
    <lineage>
        <taxon>Eukaryota</taxon>
        <taxon>Viridiplantae</taxon>
        <taxon>Streptophyta</taxon>
        <taxon>Embryophyta</taxon>
        <taxon>Tracheophyta</taxon>
        <taxon>Spermatophyta</taxon>
        <taxon>Magnoliopsida</taxon>
        <taxon>Liliopsida</taxon>
        <taxon>Poales</taxon>
        <taxon>Poaceae</taxon>
        <taxon>BOP clade</taxon>
        <taxon>Pooideae</taxon>
        <taxon>Poodae</taxon>
        <taxon>Poeae</taxon>
        <taxon>Poeae Chloroplast Group 1 (Aveneae type)</taxon>
        <taxon>Aveninae</taxon>
        <taxon>Avena</taxon>
    </lineage>
</organism>
<dbReference type="Proteomes" id="UP001732700">
    <property type="component" value="Chromosome 5D"/>
</dbReference>
<reference evidence="1" key="1">
    <citation type="submission" date="2021-05" db="EMBL/GenBank/DDBJ databases">
        <authorList>
            <person name="Scholz U."/>
            <person name="Mascher M."/>
            <person name="Fiebig A."/>
        </authorList>
    </citation>
    <scope>NUCLEOTIDE SEQUENCE [LARGE SCALE GENOMIC DNA]</scope>
</reference>
<reference evidence="1" key="2">
    <citation type="submission" date="2025-09" db="UniProtKB">
        <authorList>
            <consortium name="EnsemblPlants"/>
        </authorList>
    </citation>
    <scope>IDENTIFICATION</scope>
</reference>
<dbReference type="EnsemblPlants" id="AVESA.00010b.r2.5DG0996810.2">
    <property type="protein sequence ID" value="AVESA.00010b.r2.5DG0996810.2.CDS"/>
    <property type="gene ID" value="AVESA.00010b.r2.5DG0996810"/>
</dbReference>
<protein>
    <submittedName>
        <fullName evidence="1">Uncharacterized protein</fullName>
    </submittedName>
</protein>
<keyword evidence="2" id="KW-1185">Reference proteome</keyword>
<evidence type="ECO:0000313" key="2">
    <source>
        <dbReference type="Proteomes" id="UP001732700"/>
    </source>
</evidence>
<evidence type="ECO:0000313" key="1">
    <source>
        <dbReference type="EnsemblPlants" id="AVESA.00010b.r2.5DG0996810.2.CDS"/>
    </source>
</evidence>